<dbReference type="EMBL" id="MU004293">
    <property type="protein sequence ID" value="KAF2661467.1"/>
    <property type="molecule type" value="Genomic_DNA"/>
</dbReference>
<dbReference type="Proteomes" id="UP000799324">
    <property type="component" value="Unassembled WGS sequence"/>
</dbReference>
<name>A0A6A6TQL3_9PLEO</name>
<protein>
    <submittedName>
        <fullName evidence="2">Uncharacterized protein</fullName>
    </submittedName>
</protein>
<gene>
    <name evidence="2" type="ORF">K491DRAFT_710692</name>
</gene>
<proteinExistence type="predicted"/>
<accession>A0A6A6TQL3</accession>
<dbReference type="AlphaFoldDB" id="A0A6A6TQL3"/>
<evidence type="ECO:0000313" key="2">
    <source>
        <dbReference type="EMBL" id="KAF2661467.1"/>
    </source>
</evidence>
<dbReference type="OrthoDB" id="4732412at2759"/>
<organism evidence="2 3">
    <name type="scientific">Lophiostoma macrostomum CBS 122681</name>
    <dbReference type="NCBI Taxonomy" id="1314788"/>
    <lineage>
        <taxon>Eukaryota</taxon>
        <taxon>Fungi</taxon>
        <taxon>Dikarya</taxon>
        <taxon>Ascomycota</taxon>
        <taxon>Pezizomycotina</taxon>
        <taxon>Dothideomycetes</taxon>
        <taxon>Pleosporomycetidae</taxon>
        <taxon>Pleosporales</taxon>
        <taxon>Lophiostomataceae</taxon>
        <taxon>Lophiostoma</taxon>
    </lineage>
</organism>
<keyword evidence="1" id="KW-0732">Signal</keyword>
<feature type="chain" id="PRO_5025627518" evidence="1">
    <location>
        <begin position="18"/>
        <end position="236"/>
    </location>
</feature>
<evidence type="ECO:0000313" key="3">
    <source>
        <dbReference type="Proteomes" id="UP000799324"/>
    </source>
</evidence>
<reference evidence="2" key="1">
    <citation type="journal article" date="2020" name="Stud. Mycol.">
        <title>101 Dothideomycetes genomes: a test case for predicting lifestyles and emergence of pathogens.</title>
        <authorList>
            <person name="Haridas S."/>
            <person name="Albert R."/>
            <person name="Binder M."/>
            <person name="Bloem J."/>
            <person name="Labutti K."/>
            <person name="Salamov A."/>
            <person name="Andreopoulos B."/>
            <person name="Baker S."/>
            <person name="Barry K."/>
            <person name="Bills G."/>
            <person name="Bluhm B."/>
            <person name="Cannon C."/>
            <person name="Castanera R."/>
            <person name="Culley D."/>
            <person name="Daum C."/>
            <person name="Ezra D."/>
            <person name="Gonzalez J."/>
            <person name="Henrissat B."/>
            <person name="Kuo A."/>
            <person name="Liang C."/>
            <person name="Lipzen A."/>
            <person name="Lutzoni F."/>
            <person name="Magnuson J."/>
            <person name="Mondo S."/>
            <person name="Nolan M."/>
            <person name="Ohm R."/>
            <person name="Pangilinan J."/>
            <person name="Park H.-J."/>
            <person name="Ramirez L."/>
            <person name="Alfaro M."/>
            <person name="Sun H."/>
            <person name="Tritt A."/>
            <person name="Yoshinaga Y."/>
            <person name="Zwiers L.-H."/>
            <person name="Turgeon B."/>
            <person name="Goodwin S."/>
            <person name="Spatafora J."/>
            <person name="Crous P."/>
            <person name="Grigoriev I."/>
        </authorList>
    </citation>
    <scope>NUCLEOTIDE SEQUENCE</scope>
    <source>
        <strain evidence="2">CBS 122681</strain>
    </source>
</reference>
<keyword evidence="3" id="KW-1185">Reference proteome</keyword>
<evidence type="ECO:0000256" key="1">
    <source>
        <dbReference type="SAM" id="SignalP"/>
    </source>
</evidence>
<feature type="signal peptide" evidence="1">
    <location>
        <begin position="1"/>
        <end position="17"/>
    </location>
</feature>
<sequence length="236" mass="25447">MIITIPVIIIFPSVLLAFPTASDTTKFRGLNTQLIPNEQGELVHATPSQRAARSVNTTLIKRDDCSDKKYHGPADVSRACYQFCERSANTKLGDALQVSADIDCDTTTCDVAHAESVTITESFSITLGGNSAPGAEGNAILAGSASFSWSRSDSTTDTYTFHPKQGDVGHIVFKPWYHQSCGDFQSWNQWSSDDGFEVVCEDPIVEDPNACGQSPMKLEDGKADGEADRAGEAFVV</sequence>